<dbReference type="SMART" id="SM00382">
    <property type="entry name" value="AAA"/>
    <property type="match status" value="1"/>
</dbReference>
<dbReference type="GO" id="GO:0005886">
    <property type="term" value="C:plasma membrane"/>
    <property type="evidence" value="ECO:0007669"/>
    <property type="project" value="UniProtKB-SubCell"/>
</dbReference>
<protein>
    <submittedName>
        <fullName evidence="15">ABC transporter ATP-binding protein</fullName>
    </submittedName>
</protein>
<dbReference type="GO" id="GO:0140359">
    <property type="term" value="F:ABC-type transporter activity"/>
    <property type="evidence" value="ECO:0007669"/>
    <property type="project" value="InterPro"/>
</dbReference>
<evidence type="ECO:0000256" key="12">
    <source>
        <dbReference type="SAM" id="Phobius"/>
    </source>
</evidence>
<feature type="region of interest" description="Disordered" evidence="11">
    <location>
        <begin position="575"/>
        <end position="628"/>
    </location>
</feature>
<evidence type="ECO:0000256" key="6">
    <source>
        <dbReference type="ARBA" id="ARBA00022741"/>
    </source>
</evidence>
<dbReference type="PROSITE" id="PS50893">
    <property type="entry name" value="ABC_TRANSPORTER_2"/>
    <property type="match status" value="1"/>
</dbReference>
<evidence type="ECO:0000256" key="4">
    <source>
        <dbReference type="ARBA" id="ARBA00022519"/>
    </source>
</evidence>
<dbReference type="InterPro" id="IPR003593">
    <property type="entry name" value="AAA+_ATPase"/>
</dbReference>
<evidence type="ECO:0000313" key="15">
    <source>
        <dbReference type="EMBL" id="NGN93694.1"/>
    </source>
</evidence>
<dbReference type="EMBL" id="JAALAA010000010">
    <property type="protein sequence ID" value="NGN93694.1"/>
    <property type="molecule type" value="Genomic_DNA"/>
</dbReference>
<evidence type="ECO:0000259" key="13">
    <source>
        <dbReference type="PROSITE" id="PS50893"/>
    </source>
</evidence>
<sequence>MPASPLRQTLRPVRGRLVGSLLLMVVSTVAGLVPLVGIVELARILLPSDVSVDADRAWAVVWVSVGALLVRLATVLGSSWLSHVADLDLSIHLRRLLVARLGRVPLAWFTERNSGTVKKAVQDDVAALHHLVAHSVMELTAAITLPTVVAVYLFVVSPPLALVTLVPLALGLVGFRISMRGAGALYRDYDAGLAELAAATVENTGGIAEIKTFGATGQAHRRLAEVATRFGGFNRAWMRHSALGMLLMELALTPALTLVLVLGAGVWMLRASWITGPDLVPFLVLGLAMTAPVTVAGYAARELREATEAARRIQRLLAEPELPEPSAPASLPASSRVEIQDVSFAYSPGAPPVLHDIDLVLEPGTVTALVGHSGSGKSTLAKLLPRFADPTAGRITIAGVDLREMTSAQLYEQVSFVFQDTGLLRTSIRDNIRLAHPEAPDEDVRRAAGAAQIADRIAELPRGYDSVVGEDGQLSGGERQRVAIARALLSDTPILVLDEATAAADPESEALVQRALSRLVAGRTLLVIAHRLSTVTGADQIVVLDEGRVAERGTHEELLARGGRYARLWAADQRAHPAPVGRAARPPAAERVETNTVPSSATRDCVGLDTPPPSGSGGSTDGGNEECA</sequence>
<name>A0A6M1R0C5_9ACTN</name>
<evidence type="ECO:0000313" key="16">
    <source>
        <dbReference type="Proteomes" id="UP000483261"/>
    </source>
</evidence>
<dbReference type="PANTHER" id="PTHR24221">
    <property type="entry name" value="ATP-BINDING CASSETTE SUB-FAMILY B"/>
    <property type="match status" value="1"/>
</dbReference>
<dbReference type="FunFam" id="3.40.50.300:FF:000221">
    <property type="entry name" value="Multidrug ABC transporter ATP-binding protein"/>
    <property type="match status" value="1"/>
</dbReference>
<dbReference type="Pfam" id="PF00005">
    <property type="entry name" value="ABC_tran"/>
    <property type="match status" value="1"/>
</dbReference>
<comment type="subcellular location">
    <subcellularLocation>
        <location evidence="1">Cell inner membrane</location>
        <topology evidence="1">Multi-pass membrane protein</topology>
    </subcellularLocation>
</comment>
<dbReference type="PROSITE" id="PS50929">
    <property type="entry name" value="ABC_TM1F"/>
    <property type="match status" value="1"/>
</dbReference>
<evidence type="ECO:0000256" key="2">
    <source>
        <dbReference type="ARBA" id="ARBA00022448"/>
    </source>
</evidence>
<feature type="domain" description="ABC transporter" evidence="13">
    <location>
        <begin position="337"/>
        <end position="571"/>
    </location>
</feature>
<dbReference type="GO" id="GO:0005524">
    <property type="term" value="F:ATP binding"/>
    <property type="evidence" value="ECO:0007669"/>
    <property type="project" value="UniProtKB-KW"/>
</dbReference>
<dbReference type="InterPro" id="IPR017871">
    <property type="entry name" value="ABC_transporter-like_CS"/>
</dbReference>
<evidence type="ECO:0000259" key="14">
    <source>
        <dbReference type="PROSITE" id="PS50929"/>
    </source>
</evidence>
<dbReference type="Proteomes" id="UP000483261">
    <property type="component" value="Unassembled WGS sequence"/>
</dbReference>
<dbReference type="Gene3D" id="3.40.50.300">
    <property type="entry name" value="P-loop containing nucleotide triphosphate hydrolases"/>
    <property type="match status" value="1"/>
</dbReference>
<evidence type="ECO:0000256" key="1">
    <source>
        <dbReference type="ARBA" id="ARBA00004429"/>
    </source>
</evidence>
<dbReference type="InterPro" id="IPR036640">
    <property type="entry name" value="ABC1_TM_sf"/>
</dbReference>
<evidence type="ECO:0000256" key="11">
    <source>
        <dbReference type="SAM" id="MobiDB-lite"/>
    </source>
</evidence>
<accession>A0A6M1R0C5</accession>
<keyword evidence="6" id="KW-0547">Nucleotide-binding</keyword>
<gene>
    <name evidence="15" type="ORF">G5C66_13195</name>
</gene>
<keyword evidence="16" id="KW-1185">Reference proteome</keyword>
<dbReference type="Gene3D" id="1.20.1560.10">
    <property type="entry name" value="ABC transporter type 1, transmembrane domain"/>
    <property type="match status" value="1"/>
</dbReference>
<keyword evidence="9 12" id="KW-0472">Membrane</keyword>
<keyword evidence="5 12" id="KW-0812">Transmembrane</keyword>
<feature type="transmembrane region" description="Helical" evidence="12">
    <location>
        <begin position="279"/>
        <end position="300"/>
    </location>
</feature>
<dbReference type="InterPro" id="IPR003439">
    <property type="entry name" value="ABC_transporter-like_ATP-bd"/>
</dbReference>
<feature type="compositionally biased region" description="Low complexity" evidence="11">
    <location>
        <begin position="576"/>
        <end position="587"/>
    </location>
</feature>
<evidence type="ECO:0000256" key="8">
    <source>
        <dbReference type="ARBA" id="ARBA00022989"/>
    </source>
</evidence>
<reference evidence="15 16" key="1">
    <citation type="submission" date="2020-02" db="EMBL/GenBank/DDBJ databases">
        <title>Whole-genome analyses of novel actinobacteria.</title>
        <authorList>
            <person name="Sahin N."/>
        </authorList>
    </citation>
    <scope>NUCLEOTIDE SEQUENCE [LARGE SCALE GENOMIC DNA]</scope>
    <source>
        <strain evidence="15 16">KC13</strain>
    </source>
</reference>
<dbReference type="PROSITE" id="PS00211">
    <property type="entry name" value="ABC_TRANSPORTER_1"/>
    <property type="match status" value="1"/>
</dbReference>
<keyword evidence="2" id="KW-0813">Transport</keyword>
<evidence type="ECO:0000256" key="5">
    <source>
        <dbReference type="ARBA" id="ARBA00022692"/>
    </source>
</evidence>
<dbReference type="Pfam" id="PF00664">
    <property type="entry name" value="ABC_membrane"/>
    <property type="match status" value="1"/>
</dbReference>
<dbReference type="InterPro" id="IPR027417">
    <property type="entry name" value="P-loop_NTPase"/>
</dbReference>
<comment type="similarity">
    <text evidence="10">Belongs to the ABC transporter superfamily. Siderophore-Fe(3+) uptake transporter (SIUT) (TC 3.A.1.21) family.</text>
</comment>
<feature type="transmembrane region" description="Helical" evidence="12">
    <location>
        <begin position="58"/>
        <end position="81"/>
    </location>
</feature>
<keyword evidence="4" id="KW-0997">Cell inner membrane</keyword>
<dbReference type="SUPFAM" id="SSF52540">
    <property type="entry name" value="P-loop containing nucleoside triphosphate hydrolases"/>
    <property type="match status" value="1"/>
</dbReference>
<dbReference type="InterPro" id="IPR011527">
    <property type="entry name" value="ABC1_TM_dom"/>
</dbReference>
<evidence type="ECO:0000256" key="7">
    <source>
        <dbReference type="ARBA" id="ARBA00022840"/>
    </source>
</evidence>
<keyword evidence="3" id="KW-1003">Cell membrane</keyword>
<feature type="domain" description="ABC transmembrane type-1" evidence="14">
    <location>
        <begin position="21"/>
        <end position="305"/>
    </location>
</feature>
<evidence type="ECO:0000256" key="3">
    <source>
        <dbReference type="ARBA" id="ARBA00022475"/>
    </source>
</evidence>
<dbReference type="RefSeq" id="WP_165111432.1">
    <property type="nucleotide sequence ID" value="NZ_JAALAA010000010.1"/>
</dbReference>
<feature type="transmembrane region" description="Helical" evidence="12">
    <location>
        <begin position="243"/>
        <end position="267"/>
    </location>
</feature>
<feature type="transmembrane region" description="Helical" evidence="12">
    <location>
        <begin position="21"/>
        <end position="46"/>
    </location>
</feature>
<dbReference type="InterPro" id="IPR039421">
    <property type="entry name" value="Type_1_exporter"/>
</dbReference>
<comment type="caution">
    <text evidence="15">The sequence shown here is derived from an EMBL/GenBank/DDBJ whole genome shotgun (WGS) entry which is preliminary data.</text>
</comment>
<evidence type="ECO:0000256" key="9">
    <source>
        <dbReference type="ARBA" id="ARBA00023136"/>
    </source>
</evidence>
<dbReference type="PANTHER" id="PTHR24221:SF590">
    <property type="entry name" value="COMPONENT LINKED WITH THE ASSEMBLY OF CYTOCHROME' TRANSPORT TRANSMEMBRANE ATP-BINDING PROTEIN ABC TRANSPORTER CYDD-RELATED"/>
    <property type="match status" value="1"/>
</dbReference>
<organism evidence="15 16">
    <name type="scientific">Nocardioides turkmenicus</name>
    <dbReference type="NCBI Taxonomy" id="2711220"/>
    <lineage>
        <taxon>Bacteria</taxon>
        <taxon>Bacillati</taxon>
        <taxon>Actinomycetota</taxon>
        <taxon>Actinomycetes</taxon>
        <taxon>Propionibacteriales</taxon>
        <taxon>Nocardioidaceae</taxon>
        <taxon>Nocardioides</taxon>
    </lineage>
</organism>
<dbReference type="AlphaFoldDB" id="A0A6M1R0C5"/>
<dbReference type="SUPFAM" id="SSF90123">
    <property type="entry name" value="ABC transporter transmembrane region"/>
    <property type="match status" value="1"/>
</dbReference>
<proteinExistence type="inferred from homology"/>
<evidence type="ECO:0000256" key="10">
    <source>
        <dbReference type="ARBA" id="ARBA00023455"/>
    </source>
</evidence>
<keyword evidence="7 15" id="KW-0067">ATP-binding</keyword>
<keyword evidence="8 12" id="KW-1133">Transmembrane helix</keyword>
<dbReference type="GO" id="GO:0016887">
    <property type="term" value="F:ATP hydrolysis activity"/>
    <property type="evidence" value="ECO:0007669"/>
    <property type="project" value="InterPro"/>
</dbReference>